<sequence length="221" mass="25766">MRNIAQGKKRIIKRILQVILIAVIFYFLARNLYINWNKIAQYDWRINYYFLVFSWLLSVGGGFLIALGWNLILRVLGGRLSHKRALKIFFITDLAKYIPGKVWTMVGKVYMCKEEGVPVAVTSTSVVIQPLIQVISGLLIFLLSLPFWTKTSDFMNNLYFLFFLIPVGLLFLHPAIMTKPLNFLLKKLKQKPVEIKIKYRDILLILLLWCGLWILTGITYY</sequence>
<feature type="transmembrane region" description="Helical" evidence="6">
    <location>
        <begin position="160"/>
        <end position="181"/>
    </location>
</feature>
<evidence type="ECO:0000256" key="3">
    <source>
        <dbReference type="ARBA" id="ARBA00022692"/>
    </source>
</evidence>
<keyword evidence="4 6" id="KW-1133">Transmembrane helix</keyword>
<evidence type="ECO:0000256" key="2">
    <source>
        <dbReference type="ARBA" id="ARBA00022475"/>
    </source>
</evidence>
<reference evidence="7" key="1">
    <citation type="journal article" date="2015" name="Nature">
        <title>Complex archaea that bridge the gap between prokaryotes and eukaryotes.</title>
        <authorList>
            <person name="Spang A."/>
            <person name="Saw J.H."/>
            <person name="Jorgensen S.L."/>
            <person name="Zaremba-Niedzwiedzka K."/>
            <person name="Martijn J."/>
            <person name="Lind A.E."/>
            <person name="van Eijk R."/>
            <person name="Schleper C."/>
            <person name="Guy L."/>
            <person name="Ettema T.J."/>
        </authorList>
    </citation>
    <scope>NUCLEOTIDE SEQUENCE</scope>
</reference>
<proteinExistence type="predicted"/>
<comment type="caution">
    <text evidence="7">The sequence shown here is derived from an EMBL/GenBank/DDBJ whole genome shotgun (WGS) entry which is preliminary data.</text>
</comment>
<dbReference type="EMBL" id="LAZR01045569">
    <property type="protein sequence ID" value="KKK98562.1"/>
    <property type="molecule type" value="Genomic_DNA"/>
</dbReference>
<comment type="subcellular location">
    <subcellularLocation>
        <location evidence="1">Cell membrane</location>
        <topology evidence="1">Multi-pass membrane protein</topology>
    </subcellularLocation>
</comment>
<evidence type="ECO:0000256" key="4">
    <source>
        <dbReference type="ARBA" id="ARBA00022989"/>
    </source>
</evidence>
<protein>
    <submittedName>
        <fullName evidence="7">Uncharacterized protein</fullName>
    </submittedName>
</protein>
<feature type="transmembrane region" description="Helical" evidence="6">
    <location>
        <begin position="12"/>
        <end position="29"/>
    </location>
</feature>
<feature type="transmembrane region" description="Helical" evidence="6">
    <location>
        <begin position="49"/>
        <end position="73"/>
    </location>
</feature>
<organism evidence="7">
    <name type="scientific">marine sediment metagenome</name>
    <dbReference type="NCBI Taxonomy" id="412755"/>
    <lineage>
        <taxon>unclassified sequences</taxon>
        <taxon>metagenomes</taxon>
        <taxon>ecological metagenomes</taxon>
    </lineage>
</organism>
<dbReference type="Pfam" id="PF03706">
    <property type="entry name" value="LPG_synthase_TM"/>
    <property type="match status" value="1"/>
</dbReference>
<dbReference type="GO" id="GO:0005886">
    <property type="term" value="C:plasma membrane"/>
    <property type="evidence" value="ECO:0007669"/>
    <property type="project" value="UniProtKB-SubCell"/>
</dbReference>
<accession>A0A0F8ZXB4</accession>
<evidence type="ECO:0000256" key="6">
    <source>
        <dbReference type="SAM" id="Phobius"/>
    </source>
</evidence>
<keyword evidence="3 6" id="KW-0812">Transmembrane</keyword>
<dbReference type="InterPro" id="IPR022791">
    <property type="entry name" value="L-PG_synthase/AglD"/>
</dbReference>
<evidence type="ECO:0000313" key="7">
    <source>
        <dbReference type="EMBL" id="KKK98562.1"/>
    </source>
</evidence>
<feature type="non-terminal residue" evidence="7">
    <location>
        <position position="221"/>
    </location>
</feature>
<keyword evidence="5 6" id="KW-0472">Membrane</keyword>
<keyword evidence="2" id="KW-1003">Cell membrane</keyword>
<feature type="transmembrane region" description="Helical" evidence="6">
    <location>
        <begin position="202"/>
        <end position="220"/>
    </location>
</feature>
<gene>
    <name evidence="7" type="ORF">LCGC14_2641490</name>
</gene>
<dbReference type="AlphaFoldDB" id="A0A0F8ZXB4"/>
<evidence type="ECO:0000256" key="1">
    <source>
        <dbReference type="ARBA" id="ARBA00004651"/>
    </source>
</evidence>
<name>A0A0F8ZXB4_9ZZZZ</name>
<feature type="transmembrane region" description="Helical" evidence="6">
    <location>
        <begin position="131"/>
        <end position="148"/>
    </location>
</feature>
<evidence type="ECO:0000256" key="5">
    <source>
        <dbReference type="ARBA" id="ARBA00023136"/>
    </source>
</evidence>